<dbReference type="EC" id="3.2.1.51" evidence="2"/>
<dbReference type="PANTHER" id="PTHR10030">
    <property type="entry name" value="ALPHA-L-FUCOSIDASE"/>
    <property type="match status" value="1"/>
</dbReference>
<protein>
    <recommendedName>
        <fullName evidence="2">alpha-L-fucosidase</fullName>
        <ecNumber evidence="2">3.2.1.51</ecNumber>
    </recommendedName>
</protein>
<keyword evidence="8" id="KW-1185">Reference proteome</keyword>
<dbReference type="SUPFAM" id="SSF51445">
    <property type="entry name" value="(Trans)glycosidases"/>
    <property type="match status" value="1"/>
</dbReference>
<evidence type="ECO:0000256" key="1">
    <source>
        <dbReference type="ARBA" id="ARBA00007951"/>
    </source>
</evidence>
<dbReference type="GO" id="GO:0006004">
    <property type="term" value="P:fucose metabolic process"/>
    <property type="evidence" value="ECO:0007669"/>
    <property type="project" value="TreeGrafter"/>
</dbReference>
<proteinExistence type="inferred from homology"/>
<dbReference type="Pfam" id="PF01120">
    <property type="entry name" value="Alpha_L_fucos"/>
    <property type="match status" value="1"/>
</dbReference>
<dbReference type="GO" id="GO:0005764">
    <property type="term" value="C:lysosome"/>
    <property type="evidence" value="ECO:0007669"/>
    <property type="project" value="TreeGrafter"/>
</dbReference>
<evidence type="ECO:0000256" key="4">
    <source>
        <dbReference type="ARBA" id="ARBA00022801"/>
    </source>
</evidence>
<comment type="similarity">
    <text evidence="1">Belongs to the glycosyl hydrolase 29 family.</text>
</comment>
<dbReference type="AlphaFoldDB" id="C1F5H2"/>
<dbReference type="InterPro" id="IPR000933">
    <property type="entry name" value="Glyco_hydro_29"/>
</dbReference>
<keyword evidence="5" id="KW-0326">Glycosidase</keyword>
<dbReference type="eggNOG" id="COG3669">
    <property type="taxonomic scope" value="Bacteria"/>
</dbReference>
<dbReference type="OrthoDB" id="107551at2"/>
<dbReference type="SMART" id="SM00812">
    <property type="entry name" value="Alpha_L_fucos"/>
    <property type="match status" value="1"/>
</dbReference>
<organism evidence="7 8">
    <name type="scientific">Acidobacterium capsulatum (strain ATCC 51196 / DSM 11244 / BCRC 80197 / JCM 7670 / NBRC 15755 / NCIMB 13165 / 161)</name>
    <dbReference type="NCBI Taxonomy" id="240015"/>
    <lineage>
        <taxon>Bacteria</taxon>
        <taxon>Pseudomonadati</taxon>
        <taxon>Acidobacteriota</taxon>
        <taxon>Terriglobia</taxon>
        <taxon>Terriglobales</taxon>
        <taxon>Acidobacteriaceae</taxon>
        <taxon>Acidobacterium</taxon>
    </lineage>
</organism>
<dbReference type="InterPro" id="IPR057739">
    <property type="entry name" value="Glyco_hydro_29_N"/>
</dbReference>
<reference evidence="7 8" key="1">
    <citation type="journal article" date="2009" name="Appl. Environ. Microbiol.">
        <title>Three genomes from the phylum Acidobacteria provide insight into the lifestyles of these microorganisms in soils.</title>
        <authorList>
            <person name="Ward N.L."/>
            <person name="Challacombe J.F."/>
            <person name="Janssen P.H."/>
            <person name="Henrissat B."/>
            <person name="Coutinho P.M."/>
            <person name="Wu M."/>
            <person name="Xie G."/>
            <person name="Haft D.H."/>
            <person name="Sait M."/>
            <person name="Badger J."/>
            <person name="Barabote R.D."/>
            <person name="Bradley B."/>
            <person name="Brettin T.S."/>
            <person name="Brinkac L.M."/>
            <person name="Bruce D."/>
            <person name="Creasy T."/>
            <person name="Daugherty S.C."/>
            <person name="Davidsen T.M."/>
            <person name="DeBoy R.T."/>
            <person name="Detter J.C."/>
            <person name="Dodson R.J."/>
            <person name="Durkin A.S."/>
            <person name="Ganapathy A."/>
            <person name="Gwinn-Giglio M."/>
            <person name="Han C.S."/>
            <person name="Khouri H."/>
            <person name="Kiss H."/>
            <person name="Kothari S.P."/>
            <person name="Madupu R."/>
            <person name="Nelson K.E."/>
            <person name="Nelson W.C."/>
            <person name="Paulsen I."/>
            <person name="Penn K."/>
            <person name="Ren Q."/>
            <person name="Rosovitz M.J."/>
            <person name="Selengut J.D."/>
            <person name="Shrivastava S."/>
            <person name="Sullivan S.A."/>
            <person name="Tapia R."/>
            <person name="Thompson L.S."/>
            <person name="Watkins K.L."/>
            <person name="Yang Q."/>
            <person name="Yu C."/>
            <person name="Zafar N."/>
            <person name="Zhou L."/>
            <person name="Kuske C.R."/>
        </authorList>
    </citation>
    <scope>NUCLEOTIDE SEQUENCE [LARGE SCALE GENOMIC DNA]</scope>
    <source>
        <strain evidence="8">ATCC 51196 / DSM 11244 / BCRC 80197 / JCM 7670 / NBRC 15755 / NCIMB 13165 / 161</strain>
    </source>
</reference>
<dbReference type="PANTHER" id="PTHR10030:SF37">
    <property type="entry name" value="ALPHA-L-FUCOSIDASE-RELATED"/>
    <property type="match status" value="1"/>
</dbReference>
<sequence>MQRRKFLYGLGGGAFTAGLAGLPAELPLIRPFAARALGASAAPAARPTPGQVAWQNLEFGMFVHLAPNTWQNLEGDNLSTPLSQIDPVDLNTDQWVETALSMGARYVVFVAKHQGGFCMWQTHTTPYSIRNTPWRHGKGDVLRDISESCRKHGLPLGVYVSPRDQYFGAGIGGKCKTPAQQKKYNAIYREQLTEVFTRYGKLVEIWFDGSTVTPVGDLIHRYQPEAMVFQGPDATIRWVGNENGFAPYPCWNALDKQDAATGTATALNSDPNGSVWMPVEADVSIRRPDWFWSTTNAGKVLTLDQLLSIYYRSVGRGAQLLLNIPPNTRGLMAQPDCAVAKQFGDELRRRFSHPVARTRGAGPLVEWKLAKPARIDTVILQEQISGGQRVRAYQLEGRAHGAWIPLGEGASIGHKRIQPVPPHIVDAVRLRVTESQGDPMIRTLAVYDTGVAPPADWDAVSHLWAANLIGQWSGGSFSLDLSSRIHAATQYVLRFRPESGKVTGFRNMILEIGGVPAPDLLKHSPAHPDELILDITGLDASIRIHGHVEGASSGSILFEKLR</sequence>
<evidence type="ECO:0000313" key="7">
    <source>
        <dbReference type="EMBL" id="ACO32076.1"/>
    </source>
</evidence>
<dbReference type="PROSITE" id="PS51318">
    <property type="entry name" value="TAT"/>
    <property type="match status" value="1"/>
</dbReference>
<dbReference type="CAZy" id="GH29">
    <property type="family name" value="Glycoside Hydrolase Family 29"/>
</dbReference>
<gene>
    <name evidence="7" type="ordered locus">ACP_1347</name>
</gene>
<evidence type="ECO:0000256" key="3">
    <source>
        <dbReference type="ARBA" id="ARBA00022729"/>
    </source>
</evidence>
<dbReference type="GO" id="GO:0004560">
    <property type="term" value="F:alpha-L-fucosidase activity"/>
    <property type="evidence" value="ECO:0007669"/>
    <property type="project" value="InterPro"/>
</dbReference>
<dbReference type="KEGG" id="aca:ACP_1347"/>
<dbReference type="Proteomes" id="UP000002207">
    <property type="component" value="Chromosome"/>
</dbReference>
<dbReference type="Gene3D" id="2.60.120.260">
    <property type="entry name" value="Galactose-binding domain-like"/>
    <property type="match status" value="1"/>
</dbReference>
<dbReference type="InterPro" id="IPR006311">
    <property type="entry name" value="TAT_signal"/>
</dbReference>
<dbReference type="InterPro" id="IPR017853">
    <property type="entry name" value="GH"/>
</dbReference>
<dbReference type="InParanoid" id="C1F5H2"/>
<feature type="domain" description="Glycoside hydrolase family 29 N-terminal" evidence="6">
    <location>
        <begin position="84"/>
        <end position="345"/>
    </location>
</feature>
<dbReference type="GO" id="GO:0016139">
    <property type="term" value="P:glycoside catabolic process"/>
    <property type="evidence" value="ECO:0007669"/>
    <property type="project" value="TreeGrafter"/>
</dbReference>
<dbReference type="EMBL" id="CP001472">
    <property type="protein sequence ID" value="ACO32076.1"/>
    <property type="molecule type" value="Genomic_DNA"/>
</dbReference>
<evidence type="ECO:0000259" key="6">
    <source>
        <dbReference type="Pfam" id="PF01120"/>
    </source>
</evidence>
<evidence type="ECO:0000256" key="5">
    <source>
        <dbReference type="ARBA" id="ARBA00023295"/>
    </source>
</evidence>
<dbReference type="HOGENOM" id="CLU_002934_7_2_0"/>
<dbReference type="Gene3D" id="3.20.20.80">
    <property type="entry name" value="Glycosidases"/>
    <property type="match status" value="1"/>
</dbReference>
<evidence type="ECO:0000313" key="8">
    <source>
        <dbReference type="Proteomes" id="UP000002207"/>
    </source>
</evidence>
<keyword evidence="4" id="KW-0378">Hydrolase</keyword>
<dbReference type="RefSeq" id="WP_015896485.1">
    <property type="nucleotide sequence ID" value="NC_012483.1"/>
</dbReference>
<evidence type="ECO:0000256" key="2">
    <source>
        <dbReference type="ARBA" id="ARBA00012662"/>
    </source>
</evidence>
<name>C1F5H2_ACIC5</name>
<keyword evidence="3" id="KW-0732">Signal</keyword>
<dbReference type="STRING" id="240015.ACP_1347"/>
<accession>C1F5H2</accession>